<sequence>MERSDSRDSYKLPRASSDTNKSTLFDSSQYEFFGQSLEEVELGGLDDAVLGHANDDDGYLLFDKREGVCLGSLSDMDDLATTFAKMNRDVTGPKHPAPGVIGDRGSGSFSRESSCATDWTQDNELTSWLDQHMLEEQAQEASWSSQRHSSANSNLCTGHPHILSSKRSCSTI</sequence>
<gene>
    <name evidence="3" type="primary">LOC108814912</name>
</gene>
<keyword evidence="2" id="KW-1185">Reference proteome</keyword>
<proteinExistence type="predicted"/>
<dbReference type="OrthoDB" id="1727287at2759"/>
<evidence type="ECO:0000313" key="2">
    <source>
        <dbReference type="Proteomes" id="UP000504610"/>
    </source>
</evidence>
<dbReference type="GO" id="GO:0003723">
    <property type="term" value="F:RNA binding"/>
    <property type="evidence" value="ECO:0007669"/>
    <property type="project" value="TreeGrafter"/>
</dbReference>
<evidence type="ECO:0000256" key="1">
    <source>
        <dbReference type="SAM" id="MobiDB-lite"/>
    </source>
</evidence>
<feature type="region of interest" description="Disordered" evidence="1">
    <location>
        <begin position="1"/>
        <end position="22"/>
    </location>
</feature>
<dbReference type="GO" id="GO:0000290">
    <property type="term" value="P:deadenylation-dependent decapping of nuclear-transcribed mRNA"/>
    <property type="evidence" value="ECO:0007669"/>
    <property type="project" value="InterPro"/>
</dbReference>
<dbReference type="RefSeq" id="XP_018443062.1">
    <property type="nucleotide sequence ID" value="XM_018587560.2"/>
</dbReference>
<dbReference type="KEGG" id="rsz:108814912"/>
<feature type="compositionally biased region" description="Basic and acidic residues" evidence="1">
    <location>
        <begin position="1"/>
        <end position="11"/>
    </location>
</feature>
<dbReference type="InterPro" id="IPR039900">
    <property type="entry name" value="Pat1-like"/>
</dbReference>
<organism evidence="2 3">
    <name type="scientific">Raphanus sativus</name>
    <name type="common">Radish</name>
    <name type="synonym">Raphanus raphanistrum var. sativus</name>
    <dbReference type="NCBI Taxonomy" id="3726"/>
    <lineage>
        <taxon>Eukaryota</taxon>
        <taxon>Viridiplantae</taxon>
        <taxon>Streptophyta</taxon>
        <taxon>Embryophyta</taxon>
        <taxon>Tracheophyta</taxon>
        <taxon>Spermatophyta</taxon>
        <taxon>Magnoliopsida</taxon>
        <taxon>eudicotyledons</taxon>
        <taxon>Gunneridae</taxon>
        <taxon>Pentapetalae</taxon>
        <taxon>rosids</taxon>
        <taxon>malvids</taxon>
        <taxon>Brassicales</taxon>
        <taxon>Brassicaceae</taxon>
        <taxon>Brassiceae</taxon>
        <taxon>Raphanus</taxon>
    </lineage>
</organism>
<dbReference type="GO" id="GO:0033962">
    <property type="term" value="P:P-body assembly"/>
    <property type="evidence" value="ECO:0007669"/>
    <property type="project" value="TreeGrafter"/>
</dbReference>
<accession>A0A6J0K517</accession>
<evidence type="ECO:0000313" key="3">
    <source>
        <dbReference type="RefSeq" id="XP_018443062.1"/>
    </source>
</evidence>
<dbReference type="GO" id="GO:0000932">
    <property type="term" value="C:P-body"/>
    <property type="evidence" value="ECO:0007669"/>
    <property type="project" value="TreeGrafter"/>
</dbReference>
<dbReference type="PANTHER" id="PTHR21551">
    <property type="entry name" value="TOPOISOMERASE II-ASSOCIATED PROTEIN PAT1"/>
    <property type="match status" value="1"/>
</dbReference>
<reference evidence="3" key="2">
    <citation type="submission" date="2025-08" db="UniProtKB">
        <authorList>
            <consortium name="RefSeq"/>
        </authorList>
    </citation>
    <scope>IDENTIFICATION</scope>
    <source>
        <tissue evidence="3">Leaf</tissue>
    </source>
</reference>
<protein>
    <submittedName>
        <fullName evidence="3">Protein PAT1 homolog 2-like</fullName>
    </submittedName>
</protein>
<dbReference type="PANTHER" id="PTHR21551:SF24">
    <property type="entry name" value="PROTEIN PAT1 HOMOLOG 2"/>
    <property type="match status" value="1"/>
</dbReference>
<dbReference type="Proteomes" id="UP000504610">
    <property type="component" value="Chromosome 7"/>
</dbReference>
<dbReference type="GeneID" id="108814912"/>
<name>A0A6J0K517_RAPSA</name>
<reference evidence="2" key="1">
    <citation type="journal article" date="2019" name="Database">
        <title>The radish genome database (RadishGD): an integrated information resource for radish genomics.</title>
        <authorList>
            <person name="Yu H.J."/>
            <person name="Baek S."/>
            <person name="Lee Y.J."/>
            <person name="Cho A."/>
            <person name="Mun J.H."/>
        </authorList>
    </citation>
    <scope>NUCLEOTIDE SEQUENCE [LARGE SCALE GENOMIC DNA]</scope>
    <source>
        <strain evidence="2">cv. WK10039</strain>
    </source>
</reference>
<dbReference type="AlphaFoldDB" id="A0A6J0K517"/>